<evidence type="ECO:0000256" key="3">
    <source>
        <dbReference type="ARBA" id="ARBA00022478"/>
    </source>
</evidence>
<dbReference type="InterPro" id="IPR007832">
    <property type="entry name" value="RNA_pol_Rpc34"/>
</dbReference>
<dbReference type="CTD" id="20328800"/>
<dbReference type="OrthoDB" id="613763at2759"/>
<dbReference type="RefSeq" id="XP_009172784.1">
    <property type="nucleotide sequence ID" value="XM_009174520.1"/>
</dbReference>
<accession>A0A074Z8L4</accession>
<keyword evidence="3 6" id="KW-0240">DNA-directed RNA polymerase</keyword>
<gene>
    <name evidence="7" type="ORF">T265_14634</name>
</gene>
<dbReference type="SUPFAM" id="SSF46785">
    <property type="entry name" value="Winged helix' DNA-binding domain"/>
    <property type="match status" value="1"/>
</dbReference>
<dbReference type="GeneID" id="20328800"/>
<dbReference type="InterPro" id="IPR036390">
    <property type="entry name" value="WH_DNA-bd_sf"/>
</dbReference>
<dbReference type="PIRSF" id="PIRSF028763">
    <property type="entry name" value="RNA_pol_Rpc34"/>
    <property type="match status" value="1"/>
</dbReference>
<keyword evidence="5 6" id="KW-0539">Nucleus</keyword>
<dbReference type="GO" id="GO:0006383">
    <property type="term" value="P:transcription by RNA polymerase III"/>
    <property type="evidence" value="ECO:0007669"/>
    <property type="project" value="UniProtKB-UniRule"/>
</dbReference>
<protein>
    <recommendedName>
        <fullName evidence="6">DNA-directed RNA polymerase III subunit RPC6</fullName>
        <shortName evidence="6">RNA polymerase III subunit C6</shortName>
    </recommendedName>
</protein>
<evidence type="ECO:0000256" key="4">
    <source>
        <dbReference type="ARBA" id="ARBA00023163"/>
    </source>
</evidence>
<dbReference type="STRING" id="6198.A0A074Z8L4"/>
<evidence type="ECO:0000313" key="7">
    <source>
        <dbReference type="EMBL" id="KER23473.1"/>
    </source>
</evidence>
<name>A0A074Z8L4_OPIVI</name>
<proteinExistence type="inferred from homology"/>
<dbReference type="Proteomes" id="UP000054324">
    <property type="component" value="Unassembled WGS sequence"/>
</dbReference>
<evidence type="ECO:0000256" key="2">
    <source>
        <dbReference type="ARBA" id="ARBA00011038"/>
    </source>
</evidence>
<reference evidence="7 8" key="1">
    <citation type="submission" date="2013-11" db="EMBL/GenBank/DDBJ databases">
        <title>Opisthorchis viverrini - life in the bile duct.</title>
        <authorList>
            <person name="Young N.D."/>
            <person name="Nagarajan N."/>
            <person name="Lin S.J."/>
            <person name="Korhonen P.K."/>
            <person name="Jex A.R."/>
            <person name="Hall R.S."/>
            <person name="Safavi-Hemami H."/>
            <person name="Kaewkong W."/>
            <person name="Bertrand D."/>
            <person name="Gao S."/>
            <person name="Seet Q."/>
            <person name="Wongkham S."/>
            <person name="Teh B.T."/>
            <person name="Wongkham C."/>
            <person name="Intapan P.M."/>
            <person name="Maleewong W."/>
            <person name="Yang X."/>
            <person name="Hu M."/>
            <person name="Wang Z."/>
            <person name="Hofmann A."/>
            <person name="Sternberg P.W."/>
            <person name="Tan P."/>
            <person name="Wang J."/>
            <person name="Gasser R.B."/>
        </authorList>
    </citation>
    <scope>NUCLEOTIDE SEQUENCE [LARGE SCALE GENOMIC DNA]</scope>
</reference>
<dbReference type="KEGG" id="ovi:T265_14634"/>
<keyword evidence="8" id="KW-1185">Reference proteome</keyword>
<dbReference type="GO" id="GO:0005666">
    <property type="term" value="C:RNA polymerase III complex"/>
    <property type="evidence" value="ECO:0007669"/>
    <property type="project" value="UniProtKB-UniRule"/>
</dbReference>
<dbReference type="PANTHER" id="PTHR12780">
    <property type="entry name" value="RNA POLYMERASE III DNA DIRECTED , 39KD SUBUNIT-RELATED"/>
    <property type="match status" value="1"/>
</dbReference>
<evidence type="ECO:0000256" key="5">
    <source>
        <dbReference type="ARBA" id="ARBA00023242"/>
    </source>
</evidence>
<sequence>MTLAEMAKSRSQWRSYVKAIAFNTIYRVLNLFTSTGGALTQKHFEKEFSDVSLTTILPVLNALQKEGLLDVLVNADRTLSWKLRDQSNIESSVCELQLRSTIKSLTDLEERLVYNAIRKAGEDAASVKSISTDTKLQQTRIPRILKSLIAKKLIKELPMSTGQKQKVYLLIDLQPSEKLAANTLFAGESGVDGEFVAILRTACLKYLQDKTNISANIADPLERRNASYVSVEEIHRFISNARICNVTMTLQDVQCVLDALKYGGELESRITSEIDRNISASSGCLSPMRTMYRLAPQTASTAGLAHLPCTVCMCRKDCRPGGSISPENCKLFNAFLDF</sequence>
<comment type="subcellular location">
    <subcellularLocation>
        <location evidence="1 6">Nucleus</location>
    </subcellularLocation>
</comment>
<dbReference type="InterPro" id="IPR036388">
    <property type="entry name" value="WH-like_DNA-bd_sf"/>
</dbReference>
<dbReference type="InterPro" id="IPR016049">
    <property type="entry name" value="RNA_pol_Rpc34-like"/>
</dbReference>
<dbReference type="Pfam" id="PF05158">
    <property type="entry name" value="RNA_pol_Rpc34"/>
    <property type="match status" value="1"/>
</dbReference>
<dbReference type="EMBL" id="KL596848">
    <property type="protein sequence ID" value="KER23473.1"/>
    <property type="molecule type" value="Genomic_DNA"/>
</dbReference>
<dbReference type="Gene3D" id="1.10.10.10">
    <property type="entry name" value="Winged helix-like DNA-binding domain superfamily/Winged helix DNA-binding domain"/>
    <property type="match status" value="1"/>
</dbReference>
<evidence type="ECO:0000313" key="8">
    <source>
        <dbReference type="Proteomes" id="UP000054324"/>
    </source>
</evidence>
<keyword evidence="4 6" id="KW-0804">Transcription</keyword>
<comment type="function">
    <text evidence="6">DNA-dependent RNA polymerase catalyzes the transcription of DNA into RNA using the four ribonucleoside triphosphates as substrates. Specific peripheric component of RNA polymerase III which synthesizes small RNAs, such as 5S rRNA and tRNAs.</text>
</comment>
<evidence type="ECO:0000256" key="6">
    <source>
        <dbReference type="PIRNR" id="PIRNR028763"/>
    </source>
</evidence>
<dbReference type="AlphaFoldDB" id="A0A074Z8L4"/>
<comment type="similarity">
    <text evidence="2 6">Belongs to the eukaryotic RPC34/RPC39 RNA polymerase subunit family.</text>
</comment>
<evidence type="ECO:0000256" key="1">
    <source>
        <dbReference type="ARBA" id="ARBA00004123"/>
    </source>
</evidence>
<organism evidence="7 8">
    <name type="scientific">Opisthorchis viverrini</name>
    <name type="common">Southeast Asian liver fluke</name>
    <dbReference type="NCBI Taxonomy" id="6198"/>
    <lineage>
        <taxon>Eukaryota</taxon>
        <taxon>Metazoa</taxon>
        <taxon>Spiralia</taxon>
        <taxon>Lophotrochozoa</taxon>
        <taxon>Platyhelminthes</taxon>
        <taxon>Trematoda</taxon>
        <taxon>Digenea</taxon>
        <taxon>Opisthorchiida</taxon>
        <taxon>Opisthorchiata</taxon>
        <taxon>Opisthorchiidae</taxon>
        <taxon>Opisthorchis</taxon>
    </lineage>
</organism>